<feature type="compositionally biased region" description="Basic and acidic residues" evidence="1">
    <location>
        <begin position="9"/>
        <end position="58"/>
    </location>
</feature>
<feature type="non-terminal residue" evidence="2">
    <location>
        <position position="1"/>
    </location>
</feature>
<name>A0A151WL36_9HYME</name>
<accession>A0A151WL36</accession>
<feature type="compositionally biased region" description="Basic and acidic residues" evidence="1">
    <location>
        <begin position="209"/>
        <end position="219"/>
    </location>
</feature>
<protein>
    <submittedName>
        <fullName evidence="2">Uncharacterized protein</fullName>
    </submittedName>
</protein>
<dbReference type="AlphaFoldDB" id="A0A151WL36"/>
<keyword evidence="3" id="KW-1185">Reference proteome</keyword>
<feature type="region of interest" description="Disordered" evidence="1">
    <location>
        <begin position="1"/>
        <end position="72"/>
    </location>
</feature>
<feature type="compositionally biased region" description="Basic and acidic residues" evidence="1">
    <location>
        <begin position="273"/>
        <end position="283"/>
    </location>
</feature>
<evidence type="ECO:0000256" key="1">
    <source>
        <dbReference type="SAM" id="MobiDB-lite"/>
    </source>
</evidence>
<feature type="compositionally biased region" description="Basic and acidic residues" evidence="1">
    <location>
        <begin position="156"/>
        <end position="183"/>
    </location>
</feature>
<sequence length="283" mass="32501">VPYRRCGRRSREKEREREGQGEFAPRRRGQENSKERQRKKEREREREKEERHSREQRRNAKSGGEVCESSAKHGAYARVPSSKFPLAGGFTQHQTLRSVVVLGATRRDRHALTVRSARTITRQSLSRAVAFSGAWVHQHHTALHHTAPHRTASTAVRRDGGREIERERERENARKAEGRETPPRKKASKPSTSASASGPRPRARMRVGPGEERKERRAETFVASGLLARRRSGWRSRSRGEDAGNVADGRHDEGYDDDFPRSRLSSRFSGFTERGREREKNRE</sequence>
<gene>
    <name evidence="2" type="ORF">ALC60_12402</name>
</gene>
<reference evidence="2 3" key="1">
    <citation type="submission" date="2015-09" db="EMBL/GenBank/DDBJ databases">
        <title>Trachymyrmex zeteki WGS genome.</title>
        <authorList>
            <person name="Nygaard S."/>
            <person name="Hu H."/>
            <person name="Boomsma J."/>
            <person name="Zhang G."/>
        </authorList>
    </citation>
    <scope>NUCLEOTIDE SEQUENCE [LARGE SCALE GENOMIC DNA]</scope>
    <source>
        <strain evidence="2">Tzet28-1</strain>
        <tissue evidence="2">Whole body</tissue>
    </source>
</reference>
<feature type="compositionally biased region" description="Basic residues" evidence="1">
    <location>
        <begin position="228"/>
        <end position="237"/>
    </location>
</feature>
<organism evidence="2 3">
    <name type="scientific">Mycetomoellerius zeteki</name>
    <dbReference type="NCBI Taxonomy" id="64791"/>
    <lineage>
        <taxon>Eukaryota</taxon>
        <taxon>Metazoa</taxon>
        <taxon>Ecdysozoa</taxon>
        <taxon>Arthropoda</taxon>
        <taxon>Hexapoda</taxon>
        <taxon>Insecta</taxon>
        <taxon>Pterygota</taxon>
        <taxon>Neoptera</taxon>
        <taxon>Endopterygota</taxon>
        <taxon>Hymenoptera</taxon>
        <taxon>Apocrita</taxon>
        <taxon>Aculeata</taxon>
        <taxon>Formicoidea</taxon>
        <taxon>Formicidae</taxon>
        <taxon>Myrmicinae</taxon>
        <taxon>Mycetomoellerius</taxon>
    </lineage>
</organism>
<evidence type="ECO:0000313" key="2">
    <source>
        <dbReference type="EMBL" id="KYQ48556.1"/>
    </source>
</evidence>
<dbReference type="EMBL" id="KQ982981">
    <property type="protein sequence ID" value="KYQ48556.1"/>
    <property type="molecule type" value="Genomic_DNA"/>
</dbReference>
<proteinExistence type="predicted"/>
<feature type="compositionally biased region" description="Basic and acidic residues" evidence="1">
    <location>
        <begin position="238"/>
        <end position="261"/>
    </location>
</feature>
<evidence type="ECO:0000313" key="3">
    <source>
        <dbReference type="Proteomes" id="UP000075809"/>
    </source>
</evidence>
<dbReference type="Proteomes" id="UP000075809">
    <property type="component" value="Unassembled WGS sequence"/>
</dbReference>
<feature type="region of interest" description="Disordered" evidence="1">
    <location>
        <begin position="142"/>
        <end position="283"/>
    </location>
</feature>